<dbReference type="RefSeq" id="WP_143913920.1">
    <property type="nucleotide sequence ID" value="NZ_VLNT01000010.1"/>
</dbReference>
<dbReference type="PANTHER" id="PTHR43532">
    <property type="entry name" value="GLUCOSE-1-PHOSPHATE THYMIDYLYLTRANSFERASE"/>
    <property type="match status" value="1"/>
</dbReference>
<evidence type="ECO:0000256" key="6">
    <source>
        <dbReference type="ARBA" id="ARBA00022695"/>
    </source>
</evidence>
<dbReference type="OrthoDB" id="9803871at2"/>
<feature type="domain" description="Nucleotidyl transferase" evidence="11">
    <location>
        <begin position="3"/>
        <end position="236"/>
    </location>
</feature>
<evidence type="ECO:0000256" key="4">
    <source>
        <dbReference type="ARBA" id="ARBA00017654"/>
    </source>
</evidence>
<comment type="catalytic activity">
    <reaction evidence="9 10">
        <text>dTTP + alpha-D-glucose 1-phosphate + H(+) = dTDP-alpha-D-glucose + diphosphate</text>
        <dbReference type="Rhea" id="RHEA:15225"/>
        <dbReference type="ChEBI" id="CHEBI:15378"/>
        <dbReference type="ChEBI" id="CHEBI:33019"/>
        <dbReference type="ChEBI" id="CHEBI:37568"/>
        <dbReference type="ChEBI" id="CHEBI:57477"/>
        <dbReference type="ChEBI" id="CHEBI:58601"/>
        <dbReference type="EC" id="2.7.7.24"/>
    </reaction>
</comment>
<dbReference type="Gene3D" id="3.90.550.10">
    <property type="entry name" value="Spore Coat Polysaccharide Biosynthesis Protein SpsA, Chain A"/>
    <property type="match status" value="1"/>
</dbReference>
<dbReference type="InterPro" id="IPR005835">
    <property type="entry name" value="NTP_transferase_dom"/>
</dbReference>
<dbReference type="GO" id="GO:0019318">
    <property type="term" value="P:hexose metabolic process"/>
    <property type="evidence" value="ECO:0007669"/>
    <property type="project" value="UniProtKB-ARBA"/>
</dbReference>
<evidence type="ECO:0000256" key="2">
    <source>
        <dbReference type="ARBA" id="ARBA00010480"/>
    </source>
</evidence>
<evidence type="ECO:0000256" key="5">
    <source>
        <dbReference type="ARBA" id="ARBA00022679"/>
    </source>
</evidence>
<proteinExistence type="inferred from homology"/>
<dbReference type="CDD" id="cd02538">
    <property type="entry name" value="G1P_TT_short"/>
    <property type="match status" value="1"/>
</dbReference>
<evidence type="ECO:0000313" key="12">
    <source>
        <dbReference type="EMBL" id="TSD62205.1"/>
    </source>
</evidence>
<comment type="cofactor">
    <cofactor evidence="1">
        <name>Mg(2+)</name>
        <dbReference type="ChEBI" id="CHEBI:18420"/>
    </cofactor>
</comment>
<evidence type="ECO:0000256" key="9">
    <source>
        <dbReference type="ARBA" id="ARBA00049336"/>
    </source>
</evidence>
<dbReference type="InterPro" id="IPR029044">
    <property type="entry name" value="Nucleotide-diphossugar_trans"/>
</dbReference>
<comment type="caution">
    <text evidence="12">The sequence shown here is derived from an EMBL/GenBank/DDBJ whole genome shotgun (WGS) entry which is preliminary data.</text>
</comment>
<dbReference type="GO" id="GO:0008879">
    <property type="term" value="F:glucose-1-phosphate thymidylyltransferase activity"/>
    <property type="evidence" value="ECO:0007669"/>
    <property type="project" value="UniProtKB-EC"/>
</dbReference>
<keyword evidence="5 10" id="KW-0808">Transferase</keyword>
<keyword evidence="13" id="KW-1185">Reference proteome</keyword>
<evidence type="ECO:0000313" key="13">
    <source>
        <dbReference type="Proteomes" id="UP000316988"/>
    </source>
</evidence>
<reference evidence="12 13" key="1">
    <citation type="submission" date="2019-07" db="EMBL/GenBank/DDBJ databases">
        <authorList>
            <person name="Zhao L.H."/>
        </authorList>
    </citation>
    <scope>NUCLEOTIDE SEQUENCE [LARGE SCALE GENOMIC DNA]</scope>
    <source>
        <strain evidence="12 13">Co35</strain>
    </source>
</reference>
<comment type="function">
    <text evidence="10">Catalyzes the formation of dTDP-glucose, from dTTP and glucose 1-phosphate, as well as its pyrophosphorolysis.</text>
</comment>
<evidence type="ECO:0000256" key="1">
    <source>
        <dbReference type="ARBA" id="ARBA00001946"/>
    </source>
</evidence>
<dbReference type="PANTHER" id="PTHR43532:SF1">
    <property type="entry name" value="GLUCOSE-1-PHOSPHATE THYMIDYLYLTRANSFERASE 1"/>
    <property type="match status" value="1"/>
</dbReference>
<evidence type="ECO:0000256" key="3">
    <source>
        <dbReference type="ARBA" id="ARBA00012461"/>
    </source>
</evidence>
<dbReference type="SUPFAM" id="SSF53448">
    <property type="entry name" value="Nucleotide-diphospho-sugar transferases"/>
    <property type="match status" value="1"/>
</dbReference>
<comment type="similarity">
    <text evidence="2 10">Belongs to the glucose-1-phosphate thymidylyltransferase family.</text>
</comment>
<keyword evidence="6 10" id="KW-0548">Nucleotidyltransferase</keyword>
<keyword evidence="8 10" id="KW-0460">Magnesium</keyword>
<dbReference type="Proteomes" id="UP000316988">
    <property type="component" value="Unassembled WGS sequence"/>
</dbReference>
<gene>
    <name evidence="12" type="primary">rfbA</name>
    <name evidence="12" type="ORF">FNM00_12705</name>
</gene>
<evidence type="ECO:0000256" key="8">
    <source>
        <dbReference type="ARBA" id="ARBA00022842"/>
    </source>
</evidence>
<dbReference type="NCBIfam" id="TIGR01207">
    <property type="entry name" value="rmlA"/>
    <property type="match status" value="1"/>
</dbReference>
<name>A0A554S7C5_9ACTN</name>
<organism evidence="12 13">
    <name type="scientific">Aeromicrobium piscarium</name>
    <dbReference type="NCBI Taxonomy" id="2590901"/>
    <lineage>
        <taxon>Bacteria</taxon>
        <taxon>Bacillati</taxon>
        <taxon>Actinomycetota</taxon>
        <taxon>Actinomycetes</taxon>
        <taxon>Propionibacteriales</taxon>
        <taxon>Nocardioidaceae</taxon>
        <taxon>Aeromicrobium</taxon>
    </lineage>
</organism>
<sequence length="286" mass="31058">MRGIILAGGTGSRLHPITLGVSKQLVPVYDKPMIYYPLSTLMTAGIRDILVITTPHDAAQFERLLGDGSHLGVNITFAQQPSPDGLAQAFVIGEEHIGSEGAALVLGDNIFYGAGVGTSLHRFDETEGAAVFGYWVSDPTAYGVVEFDDSGRAISLEEKPPSPKSNYAVPGLYFYDNSVVERAKGLRPSARGELEITDLNRLYLDEGKLQVEVLPRGTAWLDTGTFDDLADAGAFVRTIEKRQGLKIACPEEIAWRQGWLSADELRARAEPLVKSGYGQYLLELLS</sequence>
<dbReference type="AlphaFoldDB" id="A0A554S7C5"/>
<dbReference type="GO" id="GO:0046872">
    <property type="term" value="F:metal ion binding"/>
    <property type="evidence" value="ECO:0007669"/>
    <property type="project" value="UniProtKB-KW"/>
</dbReference>
<dbReference type="EMBL" id="VLNT01000010">
    <property type="protein sequence ID" value="TSD62205.1"/>
    <property type="molecule type" value="Genomic_DNA"/>
</dbReference>
<dbReference type="GO" id="GO:0000271">
    <property type="term" value="P:polysaccharide biosynthetic process"/>
    <property type="evidence" value="ECO:0007669"/>
    <property type="project" value="UniProtKB-ARBA"/>
</dbReference>
<keyword evidence="7 10" id="KW-0479">Metal-binding</keyword>
<dbReference type="FunFam" id="3.90.550.10:FF:000023">
    <property type="entry name" value="Glucose-1-phosphate thymidylyltransferase"/>
    <property type="match status" value="1"/>
</dbReference>
<dbReference type="Pfam" id="PF00483">
    <property type="entry name" value="NTP_transferase"/>
    <property type="match status" value="1"/>
</dbReference>
<accession>A0A554S7C5</accession>
<evidence type="ECO:0000256" key="10">
    <source>
        <dbReference type="RuleBase" id="RU003706"/>
    </source>
</evidence>
<evidence type="ECO:0000256" key="7">
    <source>
        <dbReference type="ARBA" id="ARBA00022723"/>
    </source>
</evidence>
<dbReference type="EC" id="2.7.7.24" evidence="3 10"/>
<dbReference type="InterPro" id="IPR005907">
    <property type="entry name" value="G1P_thy_trans_s"/>
</dbReference>
<protein>
    <recommendedName>
        <fullName evidence="4 10">Glucose-1-phosphate thymidylyltransferase</fullName>
        <ecNumber evidence="3 10">2.7.7.24</ecNumber>
    </recommendedName>
</protein>
<evidence type="ECO:0000259" key="11">
    <source>
        <dbReference type="Pfam" id="PF00483"/>
    </source>
</evidence>